<dbReference type="InterPro" id="IPR007213">
    <property type="entry name" value="Ppm1/Ppm2/Tcmp"/>
</dbReference>
<dbReference type="EMBL" id="CM008970">
    <property type="protein sequence ID" value="PNW78702.1"/>
    <property type="molecule type" value="Genomic_DNA"/>
</dbReference>
<evidence type="ECO:0000256" key="2">
    <source>
        <dbReference type="ARBA" id="ARBA00022679"/>
    </source>
</evidence>
<dbReference type="Gene3D" id="3.40.50.150">
    <property type="entry name" value="Vaccinia Virus protein VP39"/>
    <property type="match status" value="1"/>
</dbReference>
<dbReference type="Pfam" id="PF04072">
    <property type="entry name" value="LCM"/>
    <property type="match status" value="1"/>
</dbReference>
<reference evidence="4 5" key="1">
    <citation type="journal article" date="2007" name="Science">
        <title>The Chlamydomonas genome reveals the evolution of key animal and plant functions.</title>
        <authorList>
            <person name="Merchant S.S."/>
            <person name="Prochnik S.E."/>
            <person name="Vallon O."/>
            <person name="Harris E.H."/>
            <person name="Karpowicz S.J."/>
            <person name="Witman G.B."/>
            <person name="Terry A."/>
            <person name="Salamov A."/>
            <person name="Fritz-Laylin L.K."/>
            <person name="Marechal-Drouard L."/>
            <person name="Marshall W.F."/>
            <person name="Qu L.H."/>
            <person name="Nelson D.R."/>
            <person name="Sanderfoot A.A."/>
            <person name="Spalding M.H."/>
            <person name="Kapitonov V.V."/>
            <person name="Ren Q."/>
            <person name="Ferris P."/>
            <person name="Lindquist E."/>
            <person name="Shapiro H."/>
            <person name="Lucas S.M."/>
            <person name="Grimwood J."/>
            <person name="Schmutz J."/>
            <person name="Cardol P."/>
            <person name="Cerutti H."/>
            <person name="Chanfreau G."/>
            <person name="Chen C.L."/>
            <person name="Cognat V."/>
            <person name="Croft M.T."/>
            <person name="Dent R."/>
            <person name="Dutcher S."/>
            <person name="Fernandez E."/>
            <person name="Fukuzawa H."/>
            <person name="Gonzalez-Ballester D."/>
            <person name="Gonzalez-Halphen D."/>
            <person name="Hallmann A."/>
            <person name="Hanikenne M."/>
            <person name="Hippler M."/>
            <person name="Inwood W."/>
            <person name="Jabbari K."/>
            <person name="Kalanon M."/>
            <person name="Kuras R."/>
            <person name="Lefebvre P.A."/>
            <person name="Lemaire S.D."/>
            <person name="Lobanov A.V."/>
            <person name="Lohr M."/>
            <person name="Manuell A."/>
            <person name="Meier I."/>
            <person name="Mets L."/>
            <person name="Mittag M."/>
            <person name="Mittelmeier T."/>
            <person name="Moroney J.V."/>
            <person name="Moseley J."/>
            <person name="Napoli C."/>
            <person name="Nedelcu A.M."/>
            <person name="Niyogi K."/>
            <person name="Novoselov S.V."/>
            <person name="Paulsen I.T."/>
            <person name="Pazour G."/>
            <person name="Purton S."/>
            <person name="Ral J.P."/>
            <person name="Riano-Pachon D.M."/>
            <person name="Riekhof W."/>
            <person name="Rymarquis L."/>
            <person name="Schroda M."/>
            <person name="Stern D."/>
            <person name="Umen J."/>
            <person name="Willows R."/>
            <person name="Wilson N."/>
            <person name="Zimmer S.L."/>
            <person name="Allmer J."/>
            <person name="Balk J."/>
            <person name="Bisova K."/>
            <person name="Chen C.J."/>
            <person name="Elias M."/>
            <person name="Gendler K."/>
            <person name="Hauser C."/>
            <person name="Lamb M.R."/>
            <person name="Ledford H."/>
            <person name="Long J.C."/>
            <person name="Minagawa J."/>
            <person name="Page M.D."/>
            <person name="Pan J."/>
            <person name="Pootakham W."/>
            <person name="Roje S."/>
            <person name="Rose A."/>
            <person name="Stahlberg E."/>
            <person name="Terauchi A.M."/>
            <person name="Yang P."/>
            <person name="Ball S."/>
            <person name="Bowler C."/>
            <person name="Dieckmann C.L."/>
            <person name="Gladyshev V.N."/>
            <person name="Green P."/>
            <person name="Jorgensen R."/>
            <person name="Mayfield S."/>
            <person name="Mueller-Roeber B."/>
            <person name="Rajamani S."/>
            <person name="Sayre R.T."/>
            <person name="Brokstein P."/>
            <person name="Dubchak I."/>
            <person name="Goodstein D."/>
            <person name="Hornick L."/>
            <person name="Huang Y.W."/>
            <person name="Jhaveri J."/>
            <person name="Luo Y."/>
            <person name="Martinez D."/>
            <person name="Ngau W.C."/>
            <person name="Otillar B."/>
            <person name="Poliakov A."/>
            <person name="Porter A."/>
            <person name="Szajkowski L."/>
            <person name="Werner G."/>
            <person name="Zhou K."/>
            <person name="Grigoriev I.V."/>
            <person name="Rokhsar D.S."/>
            <person name="Grossman A.R."/>
        </authorList>
    </citation>
    <scope>NUCLEOTIDE SEQUENCE [LARGE SCALE GENOMIC DNA]</scope>
    <source>
        <strain evidence="5">CC-503</strain>
    </source>
</reference>
<feature type="compositionally biased region" description="Low complexity" evidence="3">
    <location>
        <begin position="46"/>
        <end position="56"/>
    </location>
</feature>
<dbReference type="InParanoid" id="A0A2K3DDU2"/>
<dbReference type="GeneID" id="5720563"/>
<dbReference type="SUPFAM" id="SSF53335">
    <property type="entry name" value="S-adenosyl-L-methionine-dependent methyltransferases"/>
    <property type="match status" value="1"/>
</dbReference>
<dbReference type="ExpressionAtlas" id="A0A2K3DDU2">
    <property type="expression patterns" value="baseline and differential"/>
</dbReference>
<name>A0A2K3DDU2_CHLRE</name>
<gene>
    <name evidence="4" type="ORF">CHLRE_09g387282v5</name>
</gene>
<dbReference type="PaxDb" id="3055-EDP02187"/>
<dbReference type="OrthoDB" id="203237at2759"/>
<dbReference type="KEGG" id="cre:CHLRE_09g387282v5"/>
<accession>A0A2K3DDU2</accession>
<evidence type="ECO:0000256" key="1">
    <source>
        <dbReference type="ARBA" id="ARBA00022603"/>
    </source>
</evidence>
<protein>
    <submittedName>
        <fullName evidence="4">Uncharacterized protein</fullName>
    </submittedName>
</protein>
<dbReference type="PANTHER" id="PTHR43619:SF2">
    <property type="entry name" value="S-ADENOSYL-L-METHIONINE-DEPENDENT METHYLTRANSFERASES SUPERFAMILY PROTEIN"/>
    <property type="match status" value="1"/>
</dbReference>
<dbReference type="Proteomes" id="UP000006906">
    <property type="component" value="Chromosome 9"/>
</dbReference>
<keyword evidence="1" id="KW-0489">Methyltransferase</keyword>
<dbReference type="STRING" id="3055.A0A2K3DDU2"/>
<evidence type="ECO:0000313" key="5">
    <source>
        <dbReference type="Proteomes" id="UP000006906"/>
    </source>
</evidence>
<feature type="compositionally biased region" description="Low complexity" evidence="3">
    <location>
        <begin position="87"/>
        <end position="104"/>
    </location>
</feature>
<dbReference type="FunCoup" id="A0A2K3DDU2">
    <property type="interactions" value="73"/>
</dbReference>
<evidence type="ECO:0000256" key="3">
    <source>
        <dbReference type="SAM" id="MobiDB-lite"/>
    </source>
</evidence>
<dbReference type="Gramene" id="PNW78702">
    <property type="protein sequence ID" value="PNW78702"/>
    <property type="gene ID" value="CHLRE_09g387282v5"/>
</dbReference>
<feature type="region of interest" description="Disordered" evidence="3">
    <location>
        <begin position="79"/>
        <end position="104"/>
    </location>
</feature>
<keyword evidence="5" id="KW-1185">Reference proteome</keyword>
<evidence type="ECO:0000313" key="4">
    <source>
        <dbReference type="EMBL" id="PNW78702.1"/>
    </source>
</evidence>
<dbReference type="InterPro" id="IPR029063">
    <property type="entry name" value="SAM-dependent_MTases_sf"/>
</dbReference>
<feature type="region of interest" description="Disordered" evidence="3">
    <location>
        <begin position="35"/>
        <end position="62"/>
    </location>
</feature>
<dbReference type="OMA" id="ANWRFHE"/>
<dbReference type="AlphaFoldDB" id="A0A2K3DDU2"/>
<organism evidence="4 5">
    <name type="scientific">Chlamydomonas reinhardtii</name>
    <name type="common">Chlamydomonas smithii</name>
    <dbReference type="NCBI Taxonomy" id="3055"/>
    <lineage>
        <taxon>Eukaryota</taxon>
        <taxon>Viridiplantae</taxon>
        <taxon>Chlorophyta</taxon>
        <taxon>core chlorophytes</taxon>
        <taxon>Chlorophyceae</taxon>
        <taxon>CS clade</taxon>
        <taxon>Chlamydomonadales</taxon>
        <taxon>Chlamydomonadaceae</taxon>
        <taxon>Chlamydomonas</taxon>
    </lineage>
</organism>
<dbReference type="GO" id="GO:0008168">
    <property type="term" value="F:methyltransferase activity"/>
    <property type="evidence" value="ECO:0007669"/>
    <property type="project" value="UniProtKB-KW"/>
</dbReference>
<proteinExistence type="predicted"/>
<dbReference type="PANTHER" id="PTHR43619">
    <property type="entry name" value="S-ADENOSYL-L-METHIONINE-DEPENDENT METHYLTRANSFERASE YKTD-RELATED"/>
    <property type="match status" value="1"/>
</dbReference>
<dbReference type="RefSeq" id="XP_001695035.2">
    <property type="nucleotide sequence ID" value="XM_001694983.3"/>
</dbReference>
<feature type="region of interest" description="Disordered" evidence="3">
    <location>
        <begin position="222"/>
        <end position="241"/>
    </location>
</feature>
<sequence length="447" mass="45272">MNFAALQGRRCSGAARHAHLRRGALPALVRVHAVPEQHQDASAPGPSHLSHHVAPAAPLPLEPESAPLRISRRIAAARAVESHRHQAGSGSSSSSDSAGSSSSSEAPLFVDPYAELLAAGRAPAGSSLAQVAADLIATAYTDELLLRAVGLTAVNGISDGDYRQVVLLGDALDSRPYRLPWPPGTALYLVAPREAHAAAEAALASEAAAAIAAAVAAATTVSPPTSTSSSASSSASTGPATTTTSAAAYVDADADAAASAPAASGAKAKAGVRAAKRPAGPRPPPGCLLRRVCVDLRPVAGGGAPDLLGPLTAAGFRGDRLSVWGLQGIAGLELDQQDVAALLAEAANAAAYHSLLLGELPGELGAAQAANAIAEAGLLGAPLAVGTEDTSYGRWQAEWGPPEDPEQPQRWLFASQQVRLSIAQMDTYDDHGAAAAELDEDFFDNFS</sequence>
<keyword evidence="2" id="KW-0808">Transferase</keyword>
<dbReference type="GO" id="GO:0032259">
    <property type="term" value="P:methylation"/>
    <property type="evidence" value="ECO:0007669"/>
    <property type="project" value="UniProtKB-KW"/>
</dbReference>